<comment type="caution">
    <text evidence="1">The sequence shown here is derived from an EMBL/GenBank/DDBJ whole genome shotgun (WGS) entry which is preliminary data.</text>
</comment>
<sequence>MAKENEIDAKVKEIAATQAWIEFECNSNCGVLSYTFRSDVFALSTNYYYITLTVFVPLLPIDLTDKFAWQ</sequence>
<keyword evidence="2" id="KW-1185">Reference proteome</keyword>
<reference evidence="1 2" key="1">
    <citation type="submission" date="2024-06" db="EMBL/GenBank/DDBJ databases">
        <title>A chromosome level genome sequence of Diviner's sage (Salvia divinorum).</title>
        <authorList>
            <person name="Ford S.A."/>
            <person name="Ro D.-K."/>
            <person name="Ness R.W."/>
            <person name="Phillips M.A."/>
        </authorList>
    </citation>
    <scope>NUCLEOTIDE SEQUENCE [LARGE SCALE GENOMIC DNA]</scope>
    <source>
        <strain evidence="1">SAF-2024a</strain>
        <tissue evidence="1">Leaf</tissue>
    </source>
</reference>
<dbReference type="EMBL" id="JBEAFC010000011">
    <property type="protein sequence ID" value="KAL1537088.1"/>
    <property type="molecule type" value="Genomic_DNA"/>
</dbReference>
<accession>A0ABD1FZ13</accession>
<proteinExistence type="predicted"/>
<evidence type="ECO:0000313" key="2">
    <source>
        <dbReference type="Proteomes" id="UP001567538"/>
    </source>
</evidence>
<gene>
    <name evidence="1" type="ORF">AAHA92_29644</name>
</gene>
<organism evidence="1 2">
    <name type="scientific">Salvia divinorum</name>
    <name type="common">Maria pastora</name>
    <name type="synonym">Diviner's sage</name>
    <dbReference type="NCBI Taxonomy" id="28513"/>
    <lineage>
        <taxon>Eukaryota</taxon>
        <taxon>Viridiplantae</taxon>
        <taxon>Streptophyta</taxon>
        <taxon>Embryophyta</taxon>
        <taxon>Tracheophyta</taxon>
        <taxon>Spermatophyta</taxon>
        <taxon>Magnoliopsida</taxon>
        <taxon>eudicotyledons</taxon>
        <taxon>Gunneridae</taxon>
        <taxon>Pentapetalae</taxon>
        <taxon>asterids</taxon>
        <taxon>lamiids</taxon>
        <taxon>Lamiales</taxon>
        <taxon>Lamiaceae</taxon>
        <taxon>Nepetoideae</taxon>
        <taxon>Mentheae</taxon>
        <taxon>Salviinae</taxon>
        <taxon>Salvia</taxon>
        <taxon>Salvia subgen. Calosphace</taxon>
    </lineage>
</organism>
<dbReference type="Proteomes" id="UP001567538">
    <property type="component" value="Unassembled WGS sequence"/>
</dbReference>
<name>A0ABD1FZ13_SALDI</name>
<protein>
    <submittedName>
        <fullName evidence="1">Uncharacterized protein</fullName>
    </submittedName>
</protein>
<evidence type="ECO:0000313" key="1">
    <source>
        <dbReference type="EMBL" id="KAL1537088.1"/>
    </source>
</evidence>
<dbReference type="AlphaFoldDB" id="A0ABD1FZ13"/>